<keyword evidence="2" id="KW-1185">Reference proteome</keyword>
<gene>
    <name evidence="1" type="ORF">AW736_26450</name>
</gene>
<dbReference type="STRING" id="1184151.AW736_26450"/>
<sequence length="367" mass="40752">MASTAQAADQPPAVETPPVGVMKKLLLQDTTPYEVAVGAVPTTILMPFPIDGMDGNGITTQAHTVAPVFLQHEQGTRFFSVKALLPGTADLNVIIGERVYSFRFYYSENPTRTLSISEPKKGSSIAQARRISVTPKRLHDILNDAKTYFVIKKQHPELQRSIEVAAPGKVIEYPGYRVVIDQVFRFDRDDTLVFRAIFINDSDEPLHYKPQEVGLRVGRNIYWPSFAQLPGEIPARNPARVTWELSPEIETVAITDPEGRTAEVKTKKGALLSQTGRYKIVASTAKRRTDTLYFSINYPVSADEPNPLVVSKGDRDFGIRKLTVTQPEAGQNIGYITYTGTSDGRRADISIDNDFLLVVDARKEVSQ</sequence>
<proteinExistence type="predicted"/>
<evidence type="ECO:0000313" key="2">
    <source>
        <dbReference type="Proteomes" id="UP000078486"/>
    </source>
</evidence>
<accession>A0A178IPT9</accession>
<comment type="caution">
    <text evidence="1">The sequence shown here is derived from an EMBL/GenBank/DDBJ whole genome shotgun (WGS) entry which is preliminary data.</text>
</comment>
<dbReference type="EMBL" id="LRRQ01000003">
    <property type="protein sequence ID" value="OAM91924.1"/>
    <property type="molecule type" value="Genomic_DNA"/>
</dbReference>
<dbReference type="AlphaFoldDB" id="A0A178IPT9"/>
<protein>
    <submittedName>
        <fullName evidence="1">Uncharacterized protein</fullName>
    </submittedName>
</protein>
<name>A0A178IPT9_9BACT</name>
<reference evidence="1 2" key="1">
    <citation type="submission" date="2016-01" db="EMBL/GenBank/DDBJ databases">
        <title>High potential of lignocellulose degradation of a new Verrucomicrobia species.</title>
        <authorList>
            <person name="Wang Y."/>
            <person name="Shi Y."/>
            <person name="Qiu Z."/>
            <person name="Liu S."/>
            <person name="Yang H."/>
        </authorList>
    </citation>
    <scope>NUCLEOTIDE SEQUENCE [LARGE SCALE GENOMIC DNA]</scope>
    <source>
        <strain evidence="1 2">TSB47</strain>
    </source>
</reference>
<dbReference type="Proteomes" id="UP000078486">
    <property type="component" value="Unassembled WGS sequence"/>
</dbReference>
<organism evidence="1 2">
    <name type="scientific">Termitidicoccus mucosus</name>
    <dbReference type="NCBI Taxonomy" id="1184151"/>
    <lineage>
        <taxon>Bacteria</taxon>
        <taxon>Pseudomonadati</taxon>
        <taxon>Verrucomicrobiota</taxon>
        <taxon>Opitutia</taxon>
        <taxon>Opitutales</taxon>
        <taxon>Opitutaceae</taxon>
        <taxon>Termitidicoccus</taxon>
    </lineage>
</organism>
<evidence type="ECO:0000313" key="1">
    <source>
        <dbReference type="EMBL" id="OAM91924.1"/>
    </source>
</evidence>